<accession>A0A560F6R0</accession>
<dbReference type="AlphaFoldDB" id="A0A560F6R0"/>
<evidence type="ECO:0000313" key="2">
    <source>
        <dbReference type="EMBL" id="TWB17255.1"/>
    </source>
</evidence>
<dbReference type="InterPro" id="IPR008136">
    <property type="entry name" value="CinA_C"/>
</dbReference>
<protein>
    <submittedName>
        <fullName evidence="2">Nicotinamide-nucleotide amidase</fullName>
    </submittedName>
</protein>
<name>A0A560F6R0_9PROT</name>
<organism evidence="2 3">
    <name type="scientific">Nitrospirillum amazonense</name>
    <dbReference type="NCBI Taxonomy" id="28077"/>
    <lineage>
        <taxon>Bacteria</taxon>
        <taxon>Pseudomonadati</taxon>
        <taxon>Pseudomonadota</taxon>
        <taxon>Alphaproteobacteria</taxon>
        <taxon>Rhodospirillales</taxon>
        <taxon>Azospirillaceae</taxon>
        <taxon>Nitrospirillum</taxon>
    </lineage>
</organism>
<comment type="caution">
    <text evidence="2">The sequence shown here is derived from an EMBL/GenBank/DDBJ whole genome shotgun (WGS) entry which is preliminary data.</text>
</comment>
<dbReference type="RefSeq" id="WP_145751221.1">
    <property type="nucleotide sequence ID" value="NZ_VITN01000011.1"/>
</dbReference>
<evidence type="ECO:0000313" key="3">
    <source>
        <dbReference type="Proteomes" id="UP000319859"/>
    </source>
</evidence>
<dbReference type="Pfam" id="PF02464">
    <property type="entry name" value="CinA"/>
    <property type="match status" value="1"/>
</dbReference>
<reference evidence="2 3" key="1">
    <citation type="submission" date="2019-06" db="EMBL/GenBank/DDBJ databases">
        <title>Genomic Encyclopedia of Type Strains, Phase IV (KMG-V): Genome sequencing to study the core and pangenomes of soil and plant-associated prokaryotes.</title>
        <authorList>
            <person name="Whitman W."/>
        </authorList>
    </citation>
    <scope>NUCLEOTIDE SEQUENCE [LARGE SCALE GENOMIC DNA]</scope>
    <source>
        <strain evidence="2 3">BR 11880</strain>
    </source>
</reference>
<evidence type="ECO:0000259" key="1">
    <source>
        <dbReference type="Pfam" id="PF02464"/>
    </source>
</evidence>
<dbReference type="OrthoDB" id="9801454at2"/>
<proteinExistence type="predicted"/>
<dbReference type="EMBL" id="VITN01000011">
    <property type="protein sequence ID" value="TWB17255.1"/>
    <property type="molecule type" value="Genomic_DNA"/>
</dbReference>
<dbReference type="Gene3D" id="3.90.950.20">
    <property type="entry name" value="CinA-like"/>
    <property type="match status" value="1"/>
</dbReference>
<dbReference type="NCBIfam" id="TIGR00199">
    <property type="entry name" value="PncC_domain"/>
    <property type="match status" value="1"/>
</dbReference>
<dbReference type="InterPro" id="IPR036653">
    <property type="entry name" value="CinA-like_C"/>
</dbReference>
<dbReference type="SUPFAM" id="SSF142433">
    <property type="entry name" value="CinA-like"/>
    <property type="match status" value="1"/>
</dbReference>
<sequence>MFPAEITRVTERLLAACQADGLRLATAESCTGGLISASLTAIAGSSSVVDRGVVTYSNQAKVDLLGVPDGLIALHGAVSREVAHAMAEGLLARSRADIALSVTGIAGPGGGSVEKPVGLVYLGCARRDRPVVVERHVFPGDREAVRLAAVARALAMGLAAAGNGATA</sequence>
<gene>
    <name evidence="2" type="ORF">FBZ89_111106</name>
</gene>
<dbReference type="Proteomes" id="UP000319859">
    <property type="component" value="Unassembled WGS sequence"/>
</dbReference>
<feature type="domain" description="CinA C-terminal" evidence="1">
    <location>
        <begin position="8"/>
        <end position="156"/>
    </location>
</feature>